<keyword evidence="1" id="KW-1133">Transmembrane helix</keyword>
<organism evidence="2 3">
    <name type="scientific">Anaeramoeba flamelloides</name>
    <dbReference type="NCBI Taxonomy" id="1746091"/>
    <lineage>
        <taxon>Eukaryota</taxon>
        <taxon>Metamonada</taxon>
        <taxon>Anaeramoebidae</taxon>
        <taxon>Anaeramoeba</taxon>
    </lineage>
</organism>
<gene>
    <name evidence="2" type="ORF">M0813_02669</name>
</gene>
<dbReference type="EMBL" id="JAOAOG010000173">
    <property type="protein sequence ID" value="KAJ6242819.1"/>
    <property type="molecule type" value="Genomic_DNA"/>
</dbReference>
<keyword evidence="1" id="KW-0472">Membrane</keyword>
<name>A0ABQ8YE54_9EUKA</name>
<dbReference type="Proteomes" id="UP001150062">
    <property type="component" value="Unassembled WGS sequence"/>
</dbReference>
<proteinExistence type="predicted"/>
<accession>A0ABQ8YE54</accession>
<evidence type="ECO:0000256" key="1">
    <source>
        <dbReference type="SAM" id="Phobius"/>
    </source>
</evidence>
<keyword evidence="1" id="KW-0812">Transmembrane</keyword>
<reference evidence="2" key="1">
    <citation type="submission" date="2022-08" db="EMBL/GenBank/DDBJ databases">
        <title>Novel sulfate-reducing endosymbionts in the free-living metamonad Anaeramoeba.</title>
        <authorList>
            <person name="Jerlstrom-Hultqvist J."/>
            <person name="Cepicka I."/>
            <person name="Gallot-Lavallee L."/>
            <person name="Salas-Leiva D."/>
            <person name="Curtis B.A."/>
            <person name="Zahonova K."/>
            <person name="Pipaliya S."/>
            <person name="Dacks J."/>
            <person name="Roger A.J."/>
        </authorList>
    </citation>
    <scope>NUCLEOTIDE SEQUENCE</scope>
    <source>
        <strain evidence="2">Schooner1</strain>
    </source>
</reference>
<evidence type="ECO:0000313" key="2">
    <source>
        <dbReference type="EMBL" id="KAJ6242819.1"/>
    </source>
</evidence>
<comment type="caution">
    <text evidence="2">The sequence shown here is derived from an EMBL/GenBank/DDBJ whole genome shotgun (WGS) entry which is preliminary data.</text>
</comment>
<sequence>MPDWHRIKIFFLGYGEEDDFHLYDTLWDYVNFYLGKVLNFILMRIIDPSYQFVESFHLPVPTLVVLFIFWSVIVLLLTFILDKTVGRFLRKNKEKKTKLAERPTVIIAGADNKQSMSLYDLLKSGEKSKGNVDLNEERDEEFALDLTSIEEITDLKKEMVEKKFQIVYLPFQKKSSIAQFAGVVDYVIFVTNQTAQIAYKSKTKEKGPKKGSKKNSQKENKRFDLMNTFFENKKLINRKPHFLVVSVDNENKVFPKLVNQEIKRNVPNSPQIDVVISSLQKNSINQVLFYLLGIN</sequence>
<protein>
    <submittedName>
        <fullName evidence="2">Uncharacterized protein</fullName>
    </submittedName>
</protein>
<evidence type="ECO:0000313" key="3">
    <source>
        <dbReference type="Proteomes" id="UP001150062"/>
    </source>
</evidence>
<feature type="transmembrane region" description="Helical" evidence="1">
    <location>
        <begin position="58"/>
        <end position="81"/>
    </location>
</feature>
<keyword evidence="3" id="KW-1185">Reference proteome</keyword>